<gene>
    <name evidence="10" type="ORF">HID58_069799</name>
</gene>
<dbReference type="Gene3D" id="2.40.160.10">
    <property type="entry name" value="Porin"/>
    <property type="match status" value="1"/>
</dbReference>
<dbReference type="Pfam" id="PF01459">
    <property type="entry name" value="Porin_3"/>
    <property type="match status" value="1"/>
</dbReference>
<dbReference type="CDD" id="cd07305">
    <property type="entry name" value="Porin3_Tom40"/>
    <property type="match status" value="1"/>
</dbReference>
<dbReference type="Proteomes" id="UP000824890">
    <property type="component" value="Unassembled WGS sequence"/>
</dbReference>
<evidence type="ECO:0000256" key="3">
    <source>
        <dbReference type="ARBA" id="ARBA00022448"/>
    </source>
</evidence>
<evidence type="ECO:0000256" key="7">
    <source>
        <dbReference type="ARBA" id="ARBA00022927"/>
    </source>
</evidence>
<evidence type="ECO:0000256" key="2">
    <source>
        <dbReference type="ARBA" id="ARBA00010510"/>
    </source>
</evidence>
<evidence type="ECO:0000256" key="5">
    <source>
        <dbReference type="ARBA" id="ARBA00022692"/>
    </source>
</evidence>
<keyword evidence="8" id="KW-0496">Mitochondrion</keyword>
<evidence type="ECO:0000256" key="8">
    <source>
        <dbReference type="ARBA" id="ARBA00023128"/>
    </source>
</evidence>
<name>A0ABQ7YWX4_BRANA</name>
<dbReference type="PANTHER" id="PTHR10802">
    <property type="entry name" value="MITOCHONDRIAL IMPORT RECEPTOR SUBUNIT TOM40"/>
    <property type="match status" value="1"/>
</dbReference>
<evidence type="ECO:0000313" key="11">
    <source>
        <dbReference type="Proteomes" id="UP000824890"/>
    </source>
</evidence>
<protein>
    <submittedName>
        <fullName evidence="10">Uncharacterized protein</fullName>
    </submittedName>
</protein>
<comment type="similarity">
    <text evidence="2">Belongs to the Tom40 family.</text>
</comment>
<organism evidence="10 11">
    <name type="scientific">Brassica napus</name>
    <name type="common">Rape</name>
    <dbReference type="NCBI Taxonomy" id="3708"/>
    <lineage>
        <taxon>Eukaryota</taxon>
        <taxon>Viridiplantae</taxon>
        <taxon>Streptophyta</taxon>
        <taxon>Embryophyta</taxon>
        <taxon>Tracheophyta</taxon>
        <taxon>Spermatophyta</taxon>
        <taxon>Magnoliopsida</taxon>
        <taxon>eudicotyledons</taxon>
        <taxon>Gunneridae</taxon>
        <taxon>Pentapetalae</taxon>
        <taxon>rosids</taxon>
        <taxon>malvids</taxon>
        <taxon>Brassicales</taxon>
        <taxon>Brassicaceae</taxon>
        <taxon>Brassiceae</taxon>
        <taxon>Brassica</taxon>
    </lineage>
</organism>
<evidence type="ECO:0000256" key="1">
    <source>
        <dbReference type="ARBA" id="ARBA00004374"/>
    </source>
</evidence>
<dbReference type="InterPro" id="IPR023614">
    <property type="entry name" value="Porin_dom_sf"/>
</dbReference>
<comment type="subcellular location">
    <subcellularLocation>
        <location evidence="1">Mitochondrion outer membrane</location>
        <topology evidence="1">Multi-pass membrane protein</topology>
    </subcellularLocation>
</comment>
<evidence type="ECO:0000256" key="4">
    <source>
        <dbReference type="ARBA" id="ARBA00022452"/>
    </source>
</evidence>
<evidence type="ECO:0000313" key="10">
    <source>
        <dbReference type="EMBL" id="KAH0872437.1"/>
    </source>
</evidence>
<dbReference type="EMBL" id="JAGKQM010000016">
    <property type="protein sequence ID" value="KAH0872437.1"/>
    <property type="molecule type" value="Genomic_DNA"/>
</dbReference>
<keyword evidence="5" id="KW-0812">Transmembrane</keyword>
<keyword evidence="9" id="KW-0472">Membrane</keyword>
<dbReference type="InterPro" id="IPR037930">
    <property type="entry name" value="Tom40"/>
</dbReference>
<evidence type="ECO:0000256" key="6">
    <source>
        <dbReference type="ARBA" id="ARBA00022787"/>
    </source>
</evidence>
<proteinExistence type="inferred from homology"/>
<keyword evidence="3" id="KW-0813">Transport</keyword>
<comment type="caution">
    <text evidence="10">The sequence shown here is derived from an EMBL/GenBank/DDBJ whole genome shotgun (WGS) entry which is preliminary data.</text>
</comment>
<keyword evidence="7" id="KW-0653">Protein transport</keyword>
<accession>A0ABQ7YWX4</accession>
<evidence type="ECO:0000256" key="9">
    <source>
        <dbReference type="ARBA" id="ARBA00023136"/>
    </source>
</evidence>
<keyword evidence="6" id="KW-1000">Mitochondrion outer membrane</keyword>
<keyword evidence="11" id="KW-1185">Reference proteome</keyword>
<sequence>MAGFAPPNVTAQFHSKTKIEEKVDYSNLPCPKPYEDIHLEATKSLKPEHFEGFRLDYTKRMNHKFSLIHSLLMGNSERPAERSQHIFKTPTSSYEFGANFIDPKLMLDGRLMMDGTVIARFNSVLKENFTIKTTAHVQQLTNELDKSQGVFTVDYKGSDYRTQFQLGNYRNQFEPGTSSLFRANYIQHVTPKLSLGGEVLYLSEHRKSVVGYVARYETDKMVASGQVASSGVAIMNYVHKVTDKISLAADFFYSFMLRDGAASVGYDLMFRQSRVRGKIDSNGVVFAHVEEQLCPGLGLLLCAEVDHVKKDYKFGLGVKYESL</sequence>
<keyword evidence="4" id="KW-1134">Transmembrane beta strand</keyword>
<reference evidence="10 11" key="1">
    <citation type="submission" date="2021-05" db="EMBL/GenBank/DDBJ databases">
        <title>Genome Assembly of Synthetic Allotetraploid Brassica napus Reveals Homoeologous Exchanges between Subgenomes.</title>
        <authorList>
            <person name="Davis J.T."/>
        </authorList>
    </citation>
    <scope>NUCLEOTIDE SEQUENCE [LARGE SCALE GENOMIC DNA]</scope>
    <source>
        <strain evidence="11">cv. Da-Ae</strain>
        <tissue evidence="10">Seedling</tissue>
    </source>
</reference>
<dbReference type="InterPro" id="IPR027246">
    <property type="entry name" value="Porin_Euk/Tom40"/>
</dbReference>